<reference evidence="1 2" key="1">
    <citation type="journal article" date="2012" name="Appl. Environ. Microbiol.">
        <title>Short-read sequencing for genomic analysis of the brown rot fungus Fibroporia radiculosa.</title>
        <authorList>
            <person name="Tang J.D."/>
            <person name="Perkins A.D."/>
            <person name="Sonstegard T.S."/>
            <person name="Schroeder S.G."/>
            <person name="Burgess S.C."/>
            <person name="Diehl S.V."/>
        </authorList>
    </citation>
    <scope>NUCLEOTIDE SEQUENCE [LARGE SCALE GENOMIC DNA]</scope>
    <source>
        <strain evidence="1 2">TFFH 294</strain>
    </source>
</reference>
<gene>
    <name evidence="1" type="ORF">FIBRA_00533</name>
</gene>
<accession>J4H065</accession>
<name>J4H065_9APHY</name>
<dbReference type="HOGENOM" id="CLU_1578555_0_0_1"/>
<dbReference type="OrthoDB" id="2157530at2759"/>
<protein>
    <submittedName>
        <fullName evidence="1">Uncharacterized protein</fullName>
    </submittedName>
</protein>
<dbReference type="RefSeq" id="XP_012177817.1">
    <property type="nucleotide sequence ID" value="XM_012322427.1"/>
</dbReference>
<dbReference type="InParanoid" id="J4H065"/>
<evidence type="ECO:0000313" key="1">
    <source>
        <dbReference type="EMBL" id="CCL98534.1"/>
    </source>
</evidence>
<evidence type="ECO:0000313" key="2">
    <source>
        <dbReference type="Proteomes" id="UP000006352"/>
    </source>
</evidence>
<dbReference type="AlphaFoldDB" id="J4H065"/>
<proteinExistence type="predicted"/>
<dbReference type="Proteomes" id="UP000006352">
    <property type="component" value="Unassembled WGS sequence"/>
</dbReference>
<keyword evidence="2" id="KW-1185">Reference proteome</keyword>
<organism evidence="1 2">
    <name type="scientific">Fibroporia radiculosa</name>
    <dbReference type="NCBI Taxonomy" id="599839"/>
    <lineage>
        <taxon>Eukaryota</taxon>
        <taxon>Fungi</taxon>
        <taxon>Dikarya</taxon>
        <taxon>Basidiomycota</taxon>
        <taxon>Agaricomycotina</taxon>
        <taxon>Agaricomycetes</taxon>
        <taxon>Polyporales</taxon>
        <taxon>Fibroporiaceae</taxon>
        <taxon>Fibroporia</taxon>
    </lineage>
</organism>
<dbReference type="GeneID" id="24093445"/>
<sequence length="169" mass="18921">MHPQARAELIPDWLNIETFADKLGILGTFSNVQSGVEYTEVVGRGGRIAKANLKSVHDSFAIASEILKLLSNVGTRRVPRSRLGDSVLFDEELIVLVCRSKEDNSFHYGICVEKNDDETWHKVCTASFAAESSIVLKKVIVDIMIDARHLKRSINCTICIYGHSFFPIR</sequence>
<dbReference type="EMBL" id="HE796888">
    <property type="protein sequence ID" value="CCL98534.1"/>
    <property type="molecule type" value="Genomic_DNA"/>
</dbReference>